<dbReference type="Gene3D" id="3.40.50.2300">
    <property type="match status" value="1"/>
</dbReference>
<feature type="compositionally biased region" description="Polar residues" evidence="2">
    <location>
        <begin position="9"/>
        <end position="33"/>
    </location>
</feature>
<evidence type="ECO:0000256" key="2">
    <source>
        <dbReference type="SAM" id="MobiDB-lite"/>
    </source>
</evidence>
<dbReference type="RefSeq" id="WP_145178255.1">
    <property type="nucleotide sequence ID" value="NZ_CP037422.1"/>
</dbReference>
<keyword evidence="1" id="KW-0175">Coiled coil</keyword>
<dbReference type="Gene3D" id="1.10.1240.30">
    <property type="entry name" value="KaiA/RbsU domain"/>
    <property type="match status" value="1"/>
</dbReference>
<name>A0A517WZ49_9PLAN</name>
<evidence type="ECO:0008006" key="5">
    <source>
        <dbReference type="Google" id="ProtNLM"/>
    </source>
</evidence>
<dbReference type="Proteomes" id="UP000318384">
    <property type="component" value="Chromosome"/>
</dbReference>
<accession>A0A517WZ49</accession>
<dbReference type="InterPro" id="IPR011006">
    <property type="entry name" value="CheY-like_superfamily"/>
</dbReference>
<sequence length="343" mass="39254">MSVKHHKVNQSGLSSSEGDVENQSRIQQSANFDTSEKGLQETQRSSQQPFIPSQLKLLFVSDKRPIWVGLALGLDEIGCVEPRFDWVSTSEEALLLLRNDSYDCLLIGALYESKTRQLELLKAIRGSSCHDPVVLVLSEPDDHVALAAFEYQAEVLVSAAMWESPVLLGSIKRSIMIEQLREDKHRLMVENHRRLVRERDEAEQLLKQQRLMVEELQTLTFPNEVDTTETDLFLEKSRNHYDSRQVSESFQIPREVQDYYQELLRTYVIMGSGSLKDEILQISDLLSNANLTPRKVLEFHLECVELIIKGLGNRSSRHVMARADLLALEMMVHLGECYQKKSV</sequence>
<evidence type="ECO:0000256" key="1">
    <source>
        <dbReference type="SAM" id="Coils"/>
    </source>
</evidence>
<dbReference type="SUPFAM" id="SSF52172">
    <property type="entry name" value="CheY-like"/>
    <property type="match status" value="1"/>
</dbReference>
<gene>
    <name evidence="3" type="ORF">V202x_39400</name>
</gene>
<feature type="coiled-coil region" evidence="1">
    <location>
        <begin position="192"/>
        <end position="219"/>
    </location>
</feature>
<feature type="region of interest" description="Disordered" evidence="2">
    <location>
        <begin position="1"/>
        <end position="47"/>
    </location>
</feature>
<evidence type="ECO:0000313" key="3">
    <source>
        <dbReference type="EMBL" id="QDU10528.1"/>
    </source>
</evidence>
<dbReference type="OrthoDB" id="252780at2"/>
<dbReference type="InterPro" id="IPR017944">
    <property type="entry name" value="KaiA/RbsU_helical_domain_sf"/>
</dbReference>
<protein>
    <recommendedName>
        <fullName evidence="5">Response regulatory domain-containing protein</fullName>
    </recommendedName>
</protein>
<proteinExistence type="predicted"/>
<organism evidence="3 4">
    <name type="scientific">Gimesia aquarii</name>
    <dbReference type="NCBI Taxonomy" id="2527964"/>
    <lineage>
        <taxon>Bacteria</taxon>
        <taxon>Pseudomonadati</taxon>
        <taxon>Planctomycetota</taxon>
        <taxon>Planctomycetia</taxon>
        <taxon>Planctomycetales</taxon>
        <taxon>Planctomycetaceae</taxon>
        <taxon>Gimesia</taxon>
    </lineage>
</organism>
<keyword evidence="4" id="KW-1185">Reference proteome</keyword>
<dbReference type="AlphaFoldDB" id="A0A517WZ49"/>
<evidence type="ECO:0000313" key="4">
    <source>
        <dbReference type="Proteomes" id="UP000318384"/>
    </source>
</evidence>
<dbReference type="EMBL" id="CP037422">
    <property type="protein sequence ID" value="QDU10528.1"/>
    <property type="molecule type" value="Genomic_DNA"/>
</dbReference>
<reference evidence="3 4" key="1">
    <citation type="submission" date="2019-03" db="EMBL/GenBank/DDBJ databases">
        <title>Deep-cultivation of Planctomycetes and their phenomic and genomic characterization uncovers novel biology.</title>
        <authorList>
            <person name="Wiegand S."/>
            <person name="Jogler M."/>
            <person name="Boedeker C."/>
            <person name="Pinto D."/>
            <person name="Vollmers J."/>
            <person name="Rivas-Marin E."/>
            <person name="Kohn T."/>
            <person name="Peeters S.H."/>
            <person name="Heuer A."/>
            <person name="Rast P."/>
            <person name="Oberbeckmann S."/>
            <person name="Bunk B."/>
            <person name="Jeske O."/>
            <person name="Meyerdierks A."/>
            <person name="Storesund J.E."/>
            <person name="Kallscheuer N."/>
            <person name="Luecker S."/>
            <person name="Lage O.M."/>
            <person name="Pohl T."/>
            <person name="Merkel B.J."/>
            <person name="Hornburger P."/>
            <person name="Mueller R.-W."/>
            <person name="Bruemmer F."/>
            <person name="Labrenz M."/>
            <person name="Spormann A.M."/>
            <person name="Op den Camp H."/>
            <person name="Overmann J."/>
            <person name="Amann R."/>
            <person name="Jetten M.S.M."/>
            <person name="Mascher T."/>
            <person name="Medema M.H."/>
            <person name="Devos D.P."/>
            <person name="Kaster A.-K."/>
            <person name="Ovreas L."/>
            <person name="Rohde M."/>
            <person name="Galperin M.Y."/>
            <person name="Jogler C."/>
        </authorList>
    </citation>
    <scope>NUCLEOTIDE SEQUENCE [LARGE SCALE GENOMIC DNA]</scope>
    <source>
        <strain evidence="3 4">V202</strain>
    </source>
</reference>